<evidence type="ECO:0000256" key="6">
    <source>
        <dbReference type="ARBA" id="ARBA00022833"/>
    </source>
</evidence>
<dbReference type="EMBL" id="JASCZI010000954">
    <property type="protein sequence ID" value="MED6113910.1"/>
    <property type="molecule type" value="Genomic_DNA"/>
</dbReference>
<evidence type="ECO:0000256" key="3">
    <source>
        <dbReference type="ARBA" id="ARBA00022723"/>
    </source>
</evidence>
<feature type="region of interest" description="Disordered" evidence="9">
    <location>
        <begin position="156"/>
        <end position="183"/>
    </location>
</feature>
<proteinExistence type="inferred from homology"/>
<evidence type="ECO:0000256" key="9">
    <source>
        <dbReference type="SAM" id="MobiDB-lite"/>
    </source>
</evidence>
<dbReference type="CDD" id="cd16461">
    <property type="entry name" value="RING-H2_EL5-like"/>
    <property type="match status" value="1"/>
</dbReference>
<dbReference type="PROSITE" id="PS50089">
    <property type="entry name" value="ZF_RING_2"/>
    <property type="match status" value="1"/>
</dbReference>
<keyword evidence="3" id="KW-0479">Metal-binding</keyword>
<keyword evidence="13" id="KW-1185">Reference proteome</keyword>
<evidence type="ECO:0000256" key="7">
    <source>
        <dbReference type="ARBA" id="ARBA00024209"/>
    </source>
</evidence>
<keyword evidence="10" id="KW-1133">Transmembrane helix</keyword>
<name>A0ABU6QR26_9FABA</name>
<feature type="transmembrane region" description="Helical" evidence="10">
    <location>
        <begin position="22"/>
        <end position="40"/>
    </location>
</feature>
<keyword evidence="4 8" id="KW-0863">Zinc-finger</keyword>
<sequence>MAQSPVQPVQPLSSNEHTWDPSIAFVLGSFLFVAAFLAFLRRCGELLLGQQYSNNNTTQLPCSCCNTGINPDILETFPIVFYSSIKDLRIRAEGPLECAVCLTEFTGNDTLRLLPHCNHVFHPPCIDAWLSSHVTCPVCRANLNQDPSQVAVSLSIGGEEHEEEDSGNRAEEENVGGESIIEGQGKKAKGRILKRWNTTGHSVVEGGECVERYTLRLPEDVRRYIMVNHGVMMMQRSASYNAAEGSKKGLCWSETEGGSSRGGKKSNSSVRGKPRIWNNQP</sequence>
<reference evidence="12 13" key="1">
    <citation type="journal article" date="2023" name="Plants (Basel)">
        <title>Bridging the Gap: Combining Genomics and Transcriptomics Approaches to Understand Stylosanthes scabra, an Orphan Legume from the Brazilian Caatinga.</title>
        <authorList>
            <person name="Ferreira-Neto J.R.C."/>
            <person name="da Silva M.D."/>
            <person name="Binneck E."/>
            <person name="de Melo N.F."/>
            <person name="da Silva R.H."/>
            <person name="de Melo A.L.T.M."/>
            <person name="Pandolfi V."/>
            <person name="Bustamante F.O."/>
            <person name="Brasileiro-Vidal A.C."/>
            <person name="Benko-Iseppon A.M."/>
        </authorList>
    </citation>
    <scope>NUCLEOTIDE SEQUENCE [LARGE SCALE GENOMIC DNA]</scope>
    <source>
        <tissue evidence="12">Leaves</tissue>
    </source>
</reference>
<dbReference type="SMART" id="SM00184">
    <property type="entry name" value="RING"/>
    <property type="match status" value="1"/>
</dbReference>
<evidence type="ECO:0000256" key="10">
    <source>
        <dbReference type="SAM" id="Phobius"/>
    </source>
</evidence>
<comment type="similarity">
    <text evidence="7">Belongs to the RING-type zinc finger family. ATL subfamily.</text>
</comment>
<evidence type="ECO:0000256" key="5">
    <source>
        <dbReference type="ARBA" id="ARBA00022786"/>
    </source>
</evidence>
<comment type="caution">
    <text evidence="12">The sequence shown here is derived from an EMBL/GenBank/DDBJ whole genome shotgun (WGS) entry which is preliminary data.</text>
</comment>
<feature type="region of interest" description="Disordered" evidence="9">
    <location>
        <begin position="245"/>
        <end position="281"/>
    </location>
</feature>
<organism evidence="12 13">
    <name type="scientific">Stylosanthes scabra</name>
    <dbReference type="NCBI Taxonomy" id="79078"/>
    <lineage>
        <taxon>Eukaryota</taxon>
        <taxon>Viridiplantae</taxon>
        <taxon>Streptophyta</taxon>
        <taxon>Embryophyta</taxon>
        <taxon>Tracheophyta</taxon>
        <taxon>Spermatophyta</taxon>
        <taxon>Magnoliopsida</taxon>
        <taxon>eudicotyledons</taxon>
        <taxon>Gunneridae</taxon>
        <taxon>Pentapetalae</taxon>
        <taxon>rosids</taxon>
        <taxon>fabids</taxon>
        <taxon>Fabales</taxon>
        <taxon>Fabaceae</taxon>
        <taxon>Papilionoideae</taxon>
        <taxon>50 kb inversion clade</taxon>
        <taxon>dalbergioids sensu lato</taxon>
        <taxon>Dalbergieae</taxon>
        <taxon>Pterocarpus clade</taxon>
        <taxon>Stylosanthes</taxon>
    </lineage>
</organism>
<evidence type="ECO:0000256" key="8">
    <source>
        <dbReference type="PROSITE-ProRule" id="PRU00175"/>
    </source>
</evidence>
<accession>A0ABU6QR26</accession>
<keyword evidence="10" id="KW-0472">Membrane</keyword>
<evidence type="ECO:0000313" key="13">
    <source>
        <dbReference type="Proteomes" id="UP001341840"/>
    </source>
</evidence>
<dbReference type="Pfam" id="PF13639">
    <property type="entry name" value="zf-RING_2"/>
    <property type="match status" value="1"/>
</dbReference>
<dbReference type="InterPro" id="IPR053238">
    <property type="entry name" value="RING-H2_zinc_finger"/>
</dbReference>
<dbReference type="Gene3D" id="3.30.40.10">
    <property type="entry name" value="Zinc/RING finger domain, C3HC4 (zinc finger)"/>
    <property type="match status" value="1"/>
</dbReference>
<keyword evidence="5" id="KW-0833">Ubl conjugation pathway</keyword>
<evidence type="ECO:0000313" key="12">
    <source>
        <dbReference type="EMBL" id="MED6113910.1"/>
    </source>
</evidence>
<comment type="catalytic activity">
    <reaction evidence="1">
        <text>S-ubiquitinyl-[E2 ubiquitin-conjugating enzyme]-L-cysteine + [acceptor protein]-L-lysine = [E2 ubiquitin-conjugating enzyme]-L-cysteine + N(6)-ubiquitinyl-[acceptor protein]-L-lysine.</text>
        <dbReference type="EC" id="2.3.2.27"/>
    </reaction>
</comment>
<keyword evidence="10" id="KW-0812">Transmembrane</keyword>
<dbReference type="Proteomes" id="UP001341840">
    <property type="component" value="Unassembled WGS sequence"/>
</dbReference>
<dbReference type="PANTHER" id="PTHR14155:SF611">
    <property type="entry name" value="ZINC FINGER, C3HC4 TYPE (RING FINGER) PROTEIN"/>
    <property type="match status" value="1"/>
</dbReference>
<evidence type="ECO:0000259" key="11">
    <source>
        <dbReference type="PROSITE" id="PS50089"/>
    </source>
</evidence>
<keyword evidence="6" id="KW-0862">Zinc</keyword>
<evidence type="ECO:0000256" key="2">
    <source>
        <dbReference type="ARBA" id="ARBA00012483"/>
    </source>
</evidence>
<dbReference type="PANTHER" id="PTHR14155">
    <property type="entry name" value="RING FINGER DOMAIN-CONTAINING"/>
    <property type="match status" value="1"/>
</dbReference>
<dbReference type="SUPFAM" id="SSF57850">
    <property type="entry name" value="RING/U-box"/>
    <property type="match status" value="1"/>
</dbReference>
<feature type="domain" description="RING-type" evidence="11">
    <location>
        <begin position="98"/>
        <end position="140"/>
    </location>
</feature>
<evidence type="ECO:0000256" key="4">
    <source>
        <dbReference type="ARBA" id="ARBA00022771"/>
    </source>
</evidence>
<gene>
    <name evidence="12" type="ORF">PIB30_075227</name>
</gene>
<evidence type="ECO:0000256" key="1">
    <source>
        <dbReference type="ARBA" id="ARBA00000900"/>
    </source>
</evidence>
<dbReference type="EC" id="2.3.2.27" evidence="2"/>
<dbReference type="InterPro" id="IPR001841">
    <property type="entry name" value="Znf_RING"/>
</dbReference>
<protein>
    <recommendedName>
        <fullName evidence="2">RING-type E3 ubiquitin transferase</fullName>
        <ecNumber evidence="2">2.3.2.27</ecNumber>
    </recommendedName>
</protein>
<dbReference type="InterPro" id="IPR013083">
    <property type="entry name" value="Znf_RING/FYVE/PHD"/>
</dbReference>